<dbReference type="Proteomes" id="UP000217507">
    <property type="component" value="Chromosome"/>
</dbReference>
<sequence length="481" mass="56033">MNAASISRYWTIWRINLANQQVGYKQSDLSQARDFFQQQVHDFQNDDIQSTLLGNFYANHLAEKDLLNRGLAGLCLRCYVSYPILKACQKIDSLFSGEKSFSYQDLLSCVLDDDGNRLVILDSDRKNQLVLDEHGVPHTTTYKLFTVEVLRKFKHGSQSSMSLDNWTYLQTKQNPELRKFLAEFGFQHHSDWSLLNRVRAKQLELLVKRSRQLITVFHAVYRRDRRERKQMEVGKCPDPTISQLQEMLACLQEHNIIIKTTDELKRELKQVASQLRQYDIWSYREPLEVPDHDTGIYKPRKDLPTVSYDESHLEQQEIIEFLHQQLQLILSEAIAQEISQTIAKLQNSKSYAPLAQKYLPGLQLYYCDCKSLKEVQLLLDMTSWDQTRRILNPGELLSKVRILTVQKLLDTMLQKAHTKGLTSIPPEPEYLKTLAEQIENFVDVEVFIEAGEEIRAGRNRSFNSVYAQKLQNYLENQLIAI</sequence>
<organism evidence="1 2">
    <name type="scientific">Trichormus variabilis NIES-23</name>
    <dbReference type="NCBI Taxonomy" id="1973479"/>
    <lineage>
        <taxon>Bacteria</taxon>
        <taxon>Bacillati</taxon>
        <taxon>Cyanobacteriota</taxon>
        <taxon>Cyanophyceae</taxon>
        <taxon>Nostocales</taxon>
        <taxon>Nostocaceae</taxon>
        <taxon>Trichormus</taxon>
    </lineage>
</organism>
<proteinExistence type="predicted"/>
<dbReference type="AlphaFoldDB" id="A0A1Z4KRW8"/>
<evidence type="ECO:0000313" key="2">
    <source>
        <dbReference type="Proteomes" id="UP000217507"/>
    </source>
</evidence>
<dbReference type="EMBL" id="AP018216">
    <property type="protein sequence ID" value="BAY71643.1"/>
    <property type="molecule type" value="Genomic_DNA"/>
</dbReference>
<reference evidence="1 2" key="1">
    <citation type="submission" date="2017-06" db="EMBL/GenBank/DDBJ databases">
        <title>Genome sequencing of cyanobaciteial culture collection at National Institute for Environmental Studies (NIES).</title>
        <authorList>
            <person name="Hirose Y."/>
            <person name="Shimura Y."/>
            <person name="Fujisawa T."/>
            <person name="Nakamura Y."/>
            <person name="Kawachi M."/>
        </authorList>
    </citation>
    <scope>NUCLEOTIDE SEQUENCE [LARGE SCALE GENOMIC DNA]</scope>
    <source>
        <strain evidence="1 2">NIES-23</strain>
    </source>
</reference>
<name>A0A1Z4KRW8_ANAVA</name>
<protein>
    <submittedName>
        <fullName evidence="1">Uncharacterized protein</fullName>
    </submittedName>
</protein>
<gene>
    <name evidence="1" type="ORF">NIES23_44630</name>
</gene>
<accession>A0A1Z4KRW8</accession>
<evidence type="ECO:0000313" key="1">
    <source>
        <dbReference type="EMBL" id="BAY71643.1"/>
    </source>
</evidence>